<dbReference type="PANTHER" id="PTHR37610:SF40">
    <property type="entry name" value="OS01G0909600 PROTEIN"/>
    <property type="match status" value="1"/>
</dbReference>
<dbReference type="Pfam" id="PF14244">
    <property type="entry name" value="Retrotran_gag_3"/>
    <property type="match status" value="1"/>
</dbReference>
<sequence length="290" mass="32393">MTTPTNDDGVVVKNTTITLPSLHMQDVSSLLTPEKLDGTNYVEWALNAQNKIQGRKRWGFISGTKAAPNDTNSEEYEAWEDDNCLIKSWLLDAMNKDIRSIFLRLPTTKEIWDMAKQTYSISQDASKSYQLYCEVISVRQNGSSVIYYWGKLQKLWQEIDAIDDCAMSCKADIEIYTTKINSQRVYIFLAGLDSSLDGVRGRVLATVPLPNLQVTYAMSHQPLDSTLPPNAPANSSPESLSIPTPQVEKEMNAGGLAIRAYIYSCSDRIKAEPANETIEHSMSAEVTPEH</sequence>
<feature type="region of interest" description="Disordered" evidence="1">
    <location>
        <begin position="223"/>
        <end position="245"/>
    </location>
</feature>
<evidence type="ECO:0000313" key="3">
    <source>
        <dbReference type="EMBL" id="VFU39991.1"/>
    </source>
</evidence>
<protein>
    <recommendedName>
        <fullName evidence="2">Retrotransposon Copia-like N-terminal domain-containing protein</fullName>
    </recommendedName>
</protein>
<organism evidence="3">
    <name type="scientific">Salix viminalis</name>
    <name type="common">Common osier</name>
    <name type="synonym">Basket willow</name>
    <dbReference type="NCBI Taxonomy" id="40686"/>
    <lineage>
        <taxon>Eukaryota</taxon>
        <taxon>Viridiplantae</taxon>
        <taxon>Streptophyta</taxon>
        <taxon>Embryophyta</taxon>
        <taxon>Tracheophyta</taxon>
        <taxon>Spermatophyta</taxon>
        <taxon>Magnoliopsida</taxon>
        <taxon>eudicotyledons</taxon>
        <taxon>Gunneridae</taxon>
        <taxon>Pentapetalae</taxon>
        <taxon>rosids</taxon>
        <taxon>fabids</taxon>
        <taxon>Malpighiales</taxon>
        <taxon>Salicaceae</taxon>
        <taxon>Saliceae</taxon>
        <taxon>Salix</taxon>
    </lineage>
</organism>
<proteinExistence type="predicted"/>
<dbReference type="EMBL" id="CAADRP010001538">
    <property type="protein sequence ID" value="VFU39991.1"/>
    <property type="molecule type" value="Genomic_DNA"/>
</dbReference>
<accession>A0A6N2LGH8</accession>
<gene>
    <name evidence="3" type="ORF">SVIM_LOCUS226096</name>
</gene>
<dbReference type="PANTHER" id="PTHR37610">
    <property type="entry name" value="CCHC-TYPE DOMAIN-CONTAINING PROTEIN"/>
    <property type="match status" value="1"/>
</dbReference>
<dbReference type="AlphaFoldDB" id="A0A6N2LGH8"/>
<feature type="domain" description="Retrotransposon Copia-like N-terminal" evidence="2">
    <location>
        <begin position="26"/>
        <end position="69"/>
    </location>
</feature>
<evidence type="ECO:0000256" key="1">
    <source>
        <dbReference type="SAM" id="MobiDB-lite"/>
    </source>
</evidence>
<feature type="compositionally biased region" description="Low complexity" evidence="1">
    <location>
        <begin position="232"/>
        <end position="241"/>
    </location>
</feature>
<dbReference type="InterPro" id="IPR029472">
    <property type="entry name" value="Copia-like_N"/>
</dbReference>
<evidence type="ECO:0000259" key="2">
    <source>
        <dbReference type="Pfam" id="PF14244"/>
    </source>
</evidence>
<name>A0A6N2LGH8_SALVM</name>
<reference evidence="3" key="1">
    <citation type="submission" date="2019-03" db="EMBL/GenBank/DDBJ databases">
        <authorList>
            <person name="Mank J."/>
            <person name="Almeida P."/>
        </authorList>
    </citation>
    <scope>NUCLEOTIDE SEQUENCE</scope>
    <source>
        <strain evidence="3">78183</strain>
    </source>
</reference>